<keyword evidence="2" id="KW-1185">Reference proteome</keyword>
<protein>
    <submittedName>
        <fullName evidence="1">Uncharacterized protein</fullName>
    </submittedName>
</protein>
<dbReference type="EMBL" id="MU277213">
    <property type="protein sequence ID" value="KAI0061307.1"/>
    <property type="molecule type" value="Genomic_DNA"/>
</dbReference>
<evidence type="ECO:0000313" key="2">
    <source>
        <dbReference type="Proteomes" id="UP000814140"/>
    </source>
</evidence>
<accession>A0ACB8SYP0</accession>
<organism evidence="1 2">
    <name type="scientific">Artomyces pyxidatus</name>
    <dbReference type="NCBI Taxonomy" id="48021"/>
    <lineage>
        <taxon>Eukaryota</taxon>
        <taxon>Fungi</taxon>
        <taxon>Dikarya</taxon>
        <taxon>Basidiomycota</taxon>
        <taxon>Agaricomycotina</taxon>
        <taxon>Agaricomycetes</taxon>
        <taxon>Russulales</taxon>
        <taxon>Auriscalpiaceae</taxon>
        <taxon>Artomyces</taxon>
    </lineage>
</organism>
<reference evidence="1" key="1">
    <citation type="submission" date="2021-03" db="EMBL/GenBank/DDBJ databases">
        <authorList>
            <consortium name="DOE Joint Genome Institute"/>
            <person name="Ahrendt S."/>
            <person name="Looney B.P."/>
            <person name="Miyauchi S."/>
            <person name="Morin E."/>
            <person name="Drula E."/>
            <person name="Courty P.E."/>
            <person name="Chicoki N."/>
            <person name="Fauchery L."/>
            <person name="Kohler A."/>
            <person name="Kuo A."/>
            <person name="Labutti K."/>
            <person name="Pangilinan J."/>
            <person name="Lipzen A."/>
            <person name="Riley R."/>
            <person name="Andreopoulos W."/>
            <person name="He G."/>
            <person name="Johnson J."/>
            <person name="Barry K.W."/>
            <person name="Grigoriev I.V."/>
            <person name="Nagy L."/>
            <person name="Hibbett D."/>
            <person name="Henrissat B."/>
            <person name="Matheny P.B."/>
            <person name="Labbe J."/>
            <person name="Martin F."/>
        </authorList>
    </citation>
    <scope>NUCLEOTIDE SEQUENCE</scope>
    <source>
        <strain evidence="1">HHB10654</strain>
    </source>
</reference>
<dbReference type="Proteomes" id="UP000814140">
    <property type="component" value="Unassembled WGS sequence"/>
</dbReference>
<gene>
    <name evidence="1" type="ORF">BV25DRAFT_1886903</name>
</gene>
<comment type="caution">
    <text evidence="1">The sequence shown here is derived from an EMBL/GenBank/DDBJ whole genome shotgun (WGS) entry which is preliminary data.</text>
</comment>
<sequence length="370" mass="41430">MSNGPLPQHLRVHTTDGFPIVAQRFDPPSGLRAAVVIACATGVHARFYAEFASWLSTQGVGVCTFDYRYTGLSFPPPCNAAAFSPEERHAATAAAPRDIRLTETWGRQDMAAVIRYASEAWPGVPLTMFGHSLGAHLMTLVPHEWHRVTRFLNVNGGNAYYKNFADPDGTLYSLDTAIRGLLETDGVFRGSYVGLGHDLPYSPGVQWLKWFVHPHFSAYRKADVDMMRRMHIPYLSIGFADDETVNKRMFERHLGLFSHADGLKVSLFIDPAAHNPPWPPCGHVHSFRRAVKQQSSTGRACLNRVETIWSVYLRWILDGEVEESAGEFRRWTVADEIDVDAERAEHKRRQQFRSPVSPGARESGGLSAKL</sequence>
<name>A0ACB8SYP0_9AGAM</name>
<reference evidence="1" key="2">
    <citation type="journal article" date="2022" name="New Phytol.">
        <title>Evolutionary transition to the ectomycorrhizal habit in the genomes of a hyperdiverse lineage of mushroom-forming fungi.</title>
        <authorList>
            <person name="Looney B."/>
            <person name="Miyauchi S."/>
            <person name="Morin E."/>
            <person name="Drula E."/>
            <person name="Courty P.E."/>
            <person name="Kohler A."/>
            <person name="Kuo A."/>
            <person name="LaButti K."/>
            <person name="Pangilinan J."/>
            <person name="Lipzen A."/>
            <person name="Riley R."/>
            <person name="Andreopoulos W."/>
            <person name="He G."/>
            <person name="Johnson J."/>
            <person name="Nolan M."/>
            <person name="Tritt A."/>
            <person name="Barry K.W."/>
            <person name="Grigoriev I.V."/>
            <person name="Nagy L.G."/>
            <person name="Hibbett D."/>
            <person name="Henrissat B."/>
            <person name="Matheny P.B."/>
            <person name="Labbe J."/>
            <person name="Martin F.M."/>
        </authorList>
    </citation>
    <scope>NUCLEOTIDE SEQUENCE</scope>
    <source>
        <strain evidence="1">HHB10654</strain>
    </source>
</reference>
<proteinExistence type="predicted"/>
<evidence type="ECO:0000313" key="1">
    <source>
        <dbReference type="EMBL" id="KAI0061307.1"/>
    </source>
</evidence>